<dbReference type="RefSeq" id="WP_350447594.1">
    <property type="nucleotide sequence ID" value="NZ_CP158373.1"/>
</dbReference>
<proteinExistence type="predicted"/>
<dbReference type="AlphaFoldDB" id="A0AAU7Y4Z4"/>
<evidence type="ECO:0000313" key="1">
    <source>
        <dbReference type="EMBL" id="XBY64802.1"/>
    </source>
</evidence>
<accession>A0AAU7Y4Z4</accession>
<sequence length="341" mass="37010">MTLPDSLLDAINDLMTGGGCPTAGCLGECAAILETGPGCYQAMLYIWDGAFNDSTQVASWFHNLGAESVSISLTHYSDANDDRDGKTADGVREWAVAFTVKREAPQPKAAPTAALKLNKTRHQWAKVDPKWCAEHNSSAANFYLIRDAQQDIKVLHKAFGILTASAQQPTGGLNLASIAEQRAEKSGWWDSCSGCYETEGGQPVGTYTYSNSLTCSLGSGCSECGGLGAVWHRAEEWLPTKEEEEELDRGCPTPEERTVTIPGCEQHEGLYSLRVTMPWVCLHCGGPRGEPSDSISYDGSRRLRVHRWNNPCGHLETYAEVRATLTGLPLGRPSEAEEAQP</sequence>
<name>A0AAU7Y4Z4_9PSED</name>
<reference evidence="1" key="1">
    <citation type="submission" date="2023-08" db="EMBL/GenBank/DDBJ databases">
        <title>Increased levels of nutrients transform a symbiont into a lethal pathobiont.</title>
        <authorList>
            <person name="Lachnit T."/>
            <person name="Ulrich L."/>
            <person name="Willmer F.M."/>
            <person name="Hasenbein T."/>
            <person name="Steiner L.X."/>
            <person name="Wolters M."/>
            <person name="Herbst E.M."/>
            <person name="Deines P."/>
        </authorList>
    </citation>
    <scope>NUCLEOTIDE SEQUENCE</scope>
    <source>
        <strain evidence="1">T3</strain>
    </source>
</reference>
<protein>
    <submittedName>
        <fullName evidence="1">Uncharacterized protein</fullName>
    </submittedName>
</protein>
<gene>
    <name evidence="1" type="ORF">ABS648_03280</name>
</gene>
<organism evidence="1">
    <name type="scientific">Pseudomonas solani</name>
    <dbReference type="NCBI Taxonomy" id="2731552"/>
    <lineage>
        <taxon>Bacteria</taxon>
        <taxon>Pseudomonadati</taxon>
        <taxon>Pseudomonadota</taxon>
        <taxon>Gammaproteobacteria</taxon>
        <taxon>Pseudomonadales</taxon>
        <taxon>Pseudomonadaceae</taxon>
        <taxon>Pseudomonas</taxon>
    </lineage>
</organism>
<dbReference type="EMBL" id="CP158373">
    <property type="protein sequence ID" value="XBY64802.1"/>
    <property type="molecule type" value="Genomic_DNA"/>
</dbReference>